<dbReference type="EMBL" id="AGSI01000007">
    <property type="protein sequence ID" value="EIE23774.1"/>
    <property type="molecule type" value="Genomic_DNA"/>
</dbReference>
<organism evidence="2 3">
    <name type="scientific">Coccomyxa subellipsoidea (strain C-169)</name>
    <name type="common">Green microalga</name>
    <dbReference type="NCBI Taxonomy" id="574566"/>
    <lineage>
        <taxon>Eukaryota</taxon>
        <taxon>Viridiplantae</taxon>
        <taxon>Chlorophyta</taxon>
        <taxon>core chlorophytes</taxon>
        <taxon>Trebouxiophyceae</taxon>
        <taxon>Trebouxiophyceae incertae sedis</taxon>
        <taxon>Coccomyxaceae</taxon>
        <taxon>Coccomyxa</taxon>
        <taxon>Coccomyxa subellipsoidea</taxon>
    </lineage>
</organism>
<evidence type="ECO:0000313" key="2">
    <source>
        <dbReference type="EMBL" id="EIE23774.1"/>
    </source>
</evidence>
<keyword evidence="1" id="KW-0812">Transmembrane</keyword>
<dbReference type="KEGG" id="csl:COCSUDRAFT_63297"/>
<accession>I0YZF5</accession>
<sequence>MQQRFSTAFGKRLEQLMAEVMPRERGDARDWALMWTSVAIFVYASMHLYRLYAYAYYALGLRPLAHLLGH</sequence>
<comment type="caution">
    <text evidence="2">The sequence shown here is derived from an EMBL/GenBank/DDBJ whole genome shotgun (WGS) entry which is preliminary data.</text>
</comment>
<protein>
    <submittedName>
        <fullName evidence="2">Uncharacterized protein</fullName>
    </submittedName>
</protein>
<name>I0YZF5_COCSC</name>
<feature type="transmembrane region" description="Helical" evidence="1">
    <location>
        <begin position="31"/>
        <end position="52"/>
    </location>
</feature>
<dbReference type="RefSeq" id="XP_005648318.1">
    <property type="nucleotide sequence ID" value="XM_005648261.1"/>
</dbReference>
<dbReference type="OrthoDB" id="10487177at2759"/>
<proteinExistence type="predicted"/>
<reference evidence="2 3" key="1">
    <citation type="journal article" date="2012" name="Genome Biol.">
        <title>The genome of the polar eukaryotic microalga coccomyxa subellipsoidea reveals traits of cold adaptation.</title>
        <authorList>
            <person name="Blanc G."/>
            <person name="Agarkova I."/>
            <person name="Grimwood J."/>
            <person name="Kuo A."/>
            <person name="Brueggeman A."/>
            <person name="Dunigan D."/>
            <person name="Gurnon J."/>
            <person name="Ladunga I."/>
            <person name="Lindquist E."/>
            <person name="Lucas S."/>
            <person name="Pangilinan J."/>
            <person name="Proschold T."/>
            <person name="Salamov A."/>
            <person name="Schmutz J."/>
            <person name="Weeks D."/>
            <person name="Yamada T."/>
            <person name="Claverie J.M."/>
            <person name="Grigoriev I."/>
            <person name="Van Etten J."/>
            <person name="Lomsadze A."/>
            <person name="Borodovsky M."/>
        </authorList>
    </citation>
    <scope>NUCLEOTIDE SEQUENCE [LARGE SCALE GENOMIC DNA]</scope>
    <source>
        <strain evidence="2 3">C-169</strain>
    </source>
</reference>
<keyword evidence="3" id="KW-1185">Reference proteome</keyword>
<evidence type="ECO:0000256" key="1">
    <source>
        <dbReference type="SAM" id="Phobius"/>
    </source>
</evidence>
<dbReference type="Proteomes" id="UP000007264">
    <property type="component" value="Unassembled WGS sequence"/>
</dbReference>
<evidence type="ECO:0000313" key="3">
    <source>
        <dbReference type="Proteomes" id="UP000007264"/>
    </source>
</evidence>
<dbReference type="AlphaFoldDB" id="I0YZF5"/>
<gene>
    <name evidence="2" type="ORF">COCSUDRAFT_63297</name>
</gene>
<keyword evidence="1" id="KW-1133">Transmembrane helix</keyword>
<keyword evidence="1" id="KW-0472">Membrane</keyword>
<dbReference type="GeneID" id="17041766"/>